<accession>A0A923GEV2</accession>
<evidence type="ECO:0000313" key="1">
    <source>
        <dbReference type="EMBL" id="MBC3469167.1"/>
    </source>
</evidence>
<keyword evidence="3" id="KW-1185">Reference proteome</keyword>
<dbReference type="AlphaFoldDB" id="A0A923GEV2"/>
<dbReference type="RefSeq" id="WP_186600974.1">
    <property type="nucleotide sequence ID" value="NZ_JABWRP020000002.1"/>
</dbReference>
<name>A0A923GEV2_9PSED</name>
<reference evidence="1 3" key="1">
    <citation type="journal article" date="2020" name="Microorganisms">
        <title>Reliable Identification of Environmental Pseudomonas Isolates Using the rpoD Gene.</title>
        <authorList>
            <consortium name="The Broad Institute Genome Sequencing Platform"/>
            <person name="Girard L."/>
            <person name="Lood C."/>
            <person name="Rokni-Zadeh H."/>
            <person name="van Noort V."/>
            <person name="Lavigne R."/>
            <person name="De Mot R."/>
        </authorList>
    </citation>
    <scope>NUCLEOTIDE SEQUENCE</scope>
    <source>
        <strain evidence="1 3">RW4S2</strain>
    </source>
</reference>
<comment type="caution">
    <text evidence="1">The sequence shown here is derived from an EMBL/GenBank/DDBJ whole genome shotgun (WGS) entry which is preliminary data.</text>
</comment>
<dbReference type="EMBL" id="JABWRP010000001">
    <property type="protein sequence ID" value="MBC3469167.1"/>
    <property type="molecule type" value="Genomic_DNA"/>
</dbReference>
<dbReference type="Proteomes" id="UP000628137">
    <property type="component" value="Unassembled WGS sequence"/>
</dbReference>
<proteinExistence type="predicted"/>
<sequence length="159" mass="18103">MEQHISGFEHREQSQLEVVERLVATIGAEAFEVEVKRLTALQKVDIDAPMQIIMRCPHHPPVEMSDVLFCVLSRACDQIINLEPRLINLPAYGCRDSQRTALPQRLWLDLVRYAREKFDPAALDAEFIATRLKDGLSSREAFDALIDLKRSRGGQANYV</sequence>
<evidence type="ECO:0000313" key="3">
    <source>
        <dbReference type="Proteomes" id="UP000628137"/>
    </source>
</evidence>
<reference evidence="1" key="2">
    <citation type="submission" date="2020-07" db="EMBL/GenBank/DDBJ databases">
        <authorList>
            <person name="Lood C."/>
            <person name="Girard L."/>
        </authorList>
    </citation>
    <scope>NUCLEOTIDE SEQUENCE</scope>
    <source>
        <strain evidence="1">RW4S2</strain>
    </source>
</reference>
<reference evidence="2" key="3">
    <citation type="submission" date="2021-06" db="EMBL/GenBank/DDBJ databases">
        <title>Updating the genus Pseudomonas: Description of 43 new species and partition of the Pseudomonas putida group.</title>
        <authorList>
            <person name="Girard L."/>
            <person name="Lood C."/>
            <person name="Vandamme P."/>
            <person name="Rokni-Zadeh H."/>
            <person name="Van Noort V."/>
            <person name="Hofte M."/>
            <person name="Lavigne R."/>
            <person name="De Mot R."/>
        </authorList>
    </citation>
    <scope>NUCLEOTIDE SEQUENCE</scope>
    <source>
        <strain evidence="2">RW4S2</strain>
    </source>
</reference>
<evidence type="ECO:0000313" key="2">
    <source>
        <dbReference type="EMBL" id="MBV4540083.1"/>
    </source>
</evidence>
<gene>
    <name evidence="2" type="ORF">HU738_003385</name>
    <name evidence="1" type="ORF">HU738_01220</name>
</gene>
<organism evidence="1">
    <name type="scientific">Pseudomonas vlassakiae</name>
    <dbReference type="NCBI Taxonomy" id="485888"/>
    <lineage>
        <taxon>Bacteria</taxon>
        <taxon>Pseudomonadati</taxon>
        <taxon>Pseudomonadota</taxon>
        <taxon>Gammaproteobacteria</taxon>
        <taxon>Pseudomonadales</taxon>
        <taxon>Pseudomonadaceae</taxon>
        <taxon>Pseudomonas</taxon>
    </lineage>
</organism>
<dbReference type="EMBL" id="JABWRP020000002">
    <property type="protein sequence ID" value="MBV4540083.1"/>
    <property type="molecule type" value="Genomic_DNA"/>
</dbReference>
<protein>
    <submittedName>
        <fullName evidence="1">Uncharacterized protein</fullName>
    </submittedName>
</protein>